<keyword evidence="3" id="KW-0547">Nucleotide-binding</keyword>
<geneLocation type="plasmid" evidence="7">
    <name>ptb101</name>
</geneLocation>
<dbReference type="GO" id="GO:0015697">
    <property type="term" value="P:quaternary ammonium group transport"/>
    <property type="evidence" value="ECO:0007669"/>
    <property type="project" value="UniProtKB-ARBA"/>
</dbReference>
<dbReference type="InterPro" id="IPR013611">
    <property type="entry name" value="Transp-assoc_OB_typ2"/>
</dbReference>
<dbReference type="InterPro" id="IPR008995">
    <property type="entry name" value="Mo/tungstate-bd_C_term_dom"/>
</dbReference>
<keyword evidence="4 6" id="KW-0067">ATP-binding</keyword>
<evidence type="ECO:0000256" key="2">
    <source>
        <dbReference type="ARBA" id="ARBA00022475"/>
    </source>
</evidence>
<evidence type="ECO:0000256" key="3">
    <source>
        <dbReference type="ARBA" id="ARBA00022741"/>
    </source>
</evidence>
<evidence type="ECO:0000313" key="6">
    <source>
        <dbReference type="EMBL" id="AWI55586.1"/>
    </source>
</evidence>
<dbReference type="SUPFAM" id="SSF50331">
    <property type="entry name" value="MOP-like"/>
    <property type="match status" value="1"/>
</dbReference>
<dbReference type="Pfam" id="PF00005">
    <property type="entry name" value="ABC_tran"/>
    <property type="match status" value="1"/>
</dbReference>
<dbReference type="KEGG" id="aon:DEH84_18580"/>
<evidence type="ECO:0000313" key="7">
    <source>
        <dbReference type="Proteomes" id="UP000244892"/>
    </source>
</evidence>
<dbReference type="OrthoDB" id="5298774at2"/>
<keyword evidence="2" id="KW-1003">Cell membrane</keyword>
<keyword evidence="7" id="KW-1185">Reference proteome</keyword>
<protein>
    <submittedName>
        <fullName evidence="6">Polyamine ABC transporter ATP-binding protein</fullName>
    </submittedName>
</protein>
<dbReference type="Pfam" id="PF08402">
    <property type="entry name" value="TOBE_2"/>
    <property type="match status" value="1"/>
</dbReference>
<organism evidence="6 7">
    <name type="scientific">Aquabacterium olei</name>
    <dbReference type="NCBI Taxonomy" id="1296669"/>
    <lineage>
        <taxon>Bacteria</taxon>
        <taxon>Pseudomonadati</taxon>
        <taxon>Pseudomonadota</taxon>
        <taxon>Betaproteobacteria</taxon>
        <taxon>Burkholderiales</taxon>
        <taxon>Aquabacterium</taxon>
    </lineage>
</organism>
<dbReference type="GO" id="GO:0005524">
    <property type="term" value="F:ATP binding"/>
    <property type="evidence" value="ECO:0007669"/>
    <property type="project" value="UniProtKB-KW"/>
</dbReference>
<dbReference type="AlphaFoldDB" id="A0A2U8FZF1"/>
<evidence type="ECO:0000256" key="1">
    <source>
        <dbReference type="ARBA" id="ARBA00022448"/>
    </source>
</evidence>
<dbReference type="RefSeq" id="WP_109038696.1">
    <property type="nucleotide sequence ID" value="NZ_CP029211.1"/>
</dbReference>
<dbReference type="SUPFAM" id="SSF52540">
    <property type="entry name" value="P-loop containing nucleoside triphosphate hydrolases"/>
    <property type="match status" value="1"/>
</dbReference>
<dbReference type="PROSITE" id="PS00211">
    <property type="entry name" value="ABC_TRANSPORTER_1"/>
    <property type="match status" value="1"/>
</dbReference>
<evidence type="ECO:0000259" key="5">
    <source>
        <dbReference type="PROSITE" id="PS50893"/>
    </source>
</evidence>
<dbReference type="Gene3D" id="2.40.50.100">
    <property type="match status" value="1"/>
</dbReference>
<feature type="domain" description="ABC transporter" evidence="5">
    <location>
        <begin position="13"/>
        <end position="243"/>
    </location>
</feature>
<dbReference type="InterPro" id="IPR003593">
    <property type="entry name" value="AAA+_ATPase"/>
</dbReference>
<dbReference type="GO" id="GO:0022857">
    <property type="term" value="F:transmembrane transporter activity"/>
    <property type="evidence" value="ECO:0007669"/>
    <property type="project" value="InterPro"/>
</dbReference>
<dbReference type="SMART" id="SM00382">
    <property type="entry name" value="AAA"/>
    <property type="match status" value="1"/>
</dbReference>
<sequence>MATETTTPDAPFLSIRGLRKTYGQSVAIDGVSLDIREGEFMTFLGPSGSGKSTTLYITAGFQDPTEGTVQLAGKPLLNVPPNERNIGMVFQRYTLFPHLSVAENVAFPLRVRGWERSRIAERVQAMLKLVHLHQHGDRKPSQLSGGQQQRVAIARALAYNPPVLLMDEPLSALDKQLREEIQFELKRIHHDTGITILYVTHDQEEALRLSDRIAVFNKGRIEQVGTGHELYEHPATRFVAGFIGHSNFLPVKLEQRRGGLADVVLPDGRRVANAPLRCDAPTGADAALMLRPDRLSLQHAARHDGPSIPVRVTDLSYLGDVMQVHLSTAWEQDLDIRVPLRPGVPADWQIGSTAHLSWDIAQSQVHAAA</sequence>
<keyword evidence="1" id="KW-0813">Transport</keyword>
<dbReference type="EMBL" id="CP029211">
    <property type="protein sequence ID" value="AWI55586.1"/>
    <property type="molecule type" value="Genomic_DNA"/>
</dbReference>
<dbReference type="InterPro" id="IPR050093">
    <property type="entry name" value="ABC_SmlMolc_Importer"/>
</dbReference>
<dbReference type="GO" id="GO:0016887">
    <property type="term" value="F:ATP hydrolysis activity"/>
    <property type="evidence" value="ECO:0007669"/>
    <property type="project" value="InterPro"/>
</dbReference>
<reference evidence="6 7" key="1">
    <citation type="submission" date="2018-05" db="EMBL/GenBank/DDBJ databases">
        <title>complete genome sequence of Aquabacterium olei NBRC 110486.</title>
        <authorList>
            <person name="Tang B."/>
            <person name="Chang J."/>
            <person name="Zhang L."/>
            <person name="Yang H."/>
        </authorList>
    </citation>
    <scope>NUCLEOTIDE SEQUENCE [LARGE SCALE GENOMIC DNA]</scope>
    <source>
        <strain evidence="6 7">NBRC 110486</strain>
        <plasmid evidence="7">Plasmid ptb101</plasmid>
    </source>
</reference>
<accession>A0A2U8FZF1</accession>
<dbReference type="InterPro" id="IPR003439">
    <property type="entry name" value="ABC_transporter-like_ATP-bd"/>
</dbReference>
<dbReference type="Gene3D" id="3.40.50.300">
    <property type="entry name" value="P-loop containing nucleotide triphosphate hydrolases"/>
    <property type="match status" value="1"/>
</dbReference>
<name>A0A2U8FZF1_9BURK</name>
<keyword evidence="6" id="KW-0614">Plasmid</keyword>
<dbReference type="InterPro" id="IPR027417">
    <property type="entry name" value="P-loop_NTPase"/>
</dbReference>
<dbReference type="FunFam" id="3.40.50.300:FF:000425">
    <property type="entry name" value="Probable ABC transporter, ATP-binding subunit"/>
    <property type="match status" value="1"/>
</dbReference>
<dbReference type="Proteomes" id="UP000244892">
    <property type="component" value="Plasmid pTB101"/>
</dbReference>
<evidence type="ECO:0000256" key="4">
    <source>
        <dbReference type="ARBA" id="ARBA00022840"/>
    </source>
</evidence>
<dbReference type="PANTHER" id="PTHR42781">
    <property type="entry name" value="SPERMIDINE/PUTRESCINE IMPORT ATP-BINDING PROTEIN POTA"/>
    <property type="match status" value="1"/>
</dbReference>
<dbReference type="PROSITE" id="PS50893">
    <property type="entry name" value="ABC_TRANSPORTER_2"/>
    <property type="match status" value="1"/>
</dbReference>
<dbReference type="PANTHER" id="PTHR42781:SF6">
    <property type="entry name" value="SPERMIDINE_PUTRESCINE IMPORT ATP-BINDING PROTEIN POTA"/>
    <property type="match status" value="1"/>
</dbReference>
<dbReference type="InterPro" id="IPR017871">
    <property type="entry name" value="ABC_transporter-like_CS"/>
</dbReference>
<dbReference type="GO" id="GO:0043190">
    <property type="term" value="C:ATP-binding cassette (ABC) transporter complex"/>
    <property type="evidence" value="ECO:0007669"/>
    <property type="project" value="InterPro"/>
</dbReference>
<keyword evidence="2" id="KW-0472">Membrane</keyword>
<proteinExistence type="predicted"/>
<gene>
    <name evidence="6" type="ORF">DEH84_18580</name>
</gene>